<evidence type="ECO:0000313" key="3">
    <source>
        <dbReference type="EMBL" id="KAG6666391.1"/>
    </source>
</evidence>
<organism evidence="3 4">
    <name type="scientific">Carya illinoinensis</name>
    <name type="common">Pecan</name>
    <dbReference type="NCBI Taxonomy" id="32201"/>
    <lineage>
        <taxon>Eukaryota</taxon>
        <taxon>Viridiplantae</taxon>
        <taxon>Streptophyta</taxon>
        <taxon>Embryophyta</taxon>
        <taxon>Tracheophyta</taxon>
        <taxon>Spermatophyta</taxon>
        <taxon>Magnoliopsida</taxon>
        <taxon>eudicotyledons</taxon>
        <taxon>Gunneridae</taxon>
        <taxon>Pentapetalae</taxon>
        <taxon>rosids</taxon>
        <taxon>fabids</taxon>
        <taxon>Fagales</taxon>
        <taxon>Juglandaceae</taxon>
        <taxon>Carya</taxon>
    </lineage>
</organism>
<dbReference type="InterPro" id="IPR021720">
    <property type="entry name" value="Malectin_dom"/>
</dbReference>
<feature type="chain" id="PRO_5035713168" description="Malectin domain-containing protein" evidence="1">
    <location>
        <begin position="25"/>
        <end position="145"/>
    </location>
</feature>
<dbReference type="GO" id="GO:0004714">
    <property type="term" value="F:transmembrane receptor protein tyrosine kinase activity"/>
    <property type="evidence" value="ECO:0007669"/>
    <property type="project" value="InterPro"/>
</dbReference>
<dbReference type="Pfam" id="PF11721">
    <property type="entry name" value="Malectin"/>
    <property type="match status" value="1"/>
</dbReference>
<proteinExistence type="predicted"/>
<evidence type="ECO:0000259" key="2">
    <source>
        <dbReference type="Pfam" id="PF11721"/>
    </source>
</evidence>
<keyword evidence="1" id="KW-0732">Signal</keyword>
<name>A0A8T1RKN8_CARIL</name>
<evidence type="ECO:0000256" key="1">
    <source>
        <dbReference type="SAM" id="SignalP"/>
    </source>
</evidence>
<sequence>MEVLPTHKLLIGLCLLLPLHITSLLLVSSAYSPPNNYFINCGAQSNTKVNNTRDFVGDQDFLVRKGETVKNSNSLASSSPLYQTARIFKHPASYKFDINQAGTYIVRLYFFVFMSLYIDDLPIPRFNVSPVSRFSLLTKPQNYPY</sequence>
<protein>
    <recommendedName>
        <fullName evidence="2">Malectin domain-containing protein</fullName>
    </recommendedName>
</protein>
<feature type="domain" description="Malectin" evidence="2">
    <location>
        <begin position="37"/>
        <end position="111"/>
    </location>
</feature>
<dbReference type="AlphaFoldDB" id="A0A8T1RKN8"/>
<comment type="caution">
    <text evidence="3">The sequence shown here is derived from an EMBL/GenBank/DDBJ whole genome shotgun (WGS) entry which is preliminary data.</text>
</comment>
<reference evidence="3" key="1">
    <citation type="submission" date="2020-12" db="EMBL/GenBank/DDBJ databases">
        <title>WGS assembly of Carya illinoinensis cv. Pawnee.</title>
        <authorList>
            <person name="Platts A."/>
            <person name="Shu S."/>
            <person name="Wright S."/>
            <person name="Barry K."/>
            <person name="Edger P."/>
            <person name="Pires J.C."/>
            <person name="Schmutz J."/>
        </authorList>
    </citation>
    <scope>NUCLEOTIDE SEQUENCE</scope>
    <source>
        <tissue evidence="3">Leaf</tissue>
    </source>
</reference>
<keyword evidence="4" id="KW-1185">Reference proteome</keyword>
<gene>
    <name evidence="3" type="ORF">CIPAW_01G028700</name>
</gene>
<dbReference type="EMBL" id="CM031809">
    <property type="protein sequence ID" value="KAG6666391.1"/>
    <property type="molecule type" value="Genomic_DNA"/>
</dbReference>
<accession>A0A8T1RKN8</accession>
<dbReference type="InterPro" id="IPR045272">
    <property type="entry name" value="ANXUR1/2-like"/>
</dbReference>
<feature type="signal peptide" evidence="1">
    <location>
        <begin position="1"/>
        <end position="24"/>
    </location>
</feature>
<dbReference type="PANTHER" id="PTHR34590:SF12">
    <property type="entry name" value="CARBOHYDRATE-BINDING PROTEIN OF THE ER PROTEIN"/>
    <property type="match status" value="1"/>
</dbReference>
<dbReference type="PANTHER" id="PTHR34590">
    <property type="entry name" value="OS03G0124300 PROTEIN-RELATED"/>
    <property type="match status" value="1"/>
</dbReference>
<dbReference type="Proteomes" id="UP000811609">
    <property type="component" value="Chromosome 1"/>
</dbReference>
<evidence type="ECO:0000313" key="4">
    <source>
        <dbReference type="Proteomes" id="UP000811609"/>
    </source>
</evidence>